<dbReference type="Pfam" id="PF05425">
    <property type="entry name" value="CopD"/>
    <property type="match status" value="1"/>
</dbReference>
<feature type="transmembrane region" description="Helical" evidence="7">
    <location>
        <begin position="127"/>
        <end position="148"/>
    </location>
</feature>
<evidence type="ECO:0000256" key="4">
    <source>
        <dbReference type="ARBA" id="ARBA00022989"/>
    </source>
</evidence>
<feature type="transmembrane region" description="Helical" evidence="7">
    <location>
        <begin position="86"/>
        <end position="106"/>
    </location>
</feature>
<dbReference type="AlphaFoldDB" id="A0A285VTX6"/>
<dbReference type="Proteomes" id="UP000219688">
    <property type="component" value="Unassembled WGS sequence"/>
</dbReference>
<feature type="transmembrane region" description="Helical" evidence="7">
    <location>
        <begin position="203"/>
        <end position="221"/>
    </location>
</feature>
<evidence type="ECO:0000313" key="9">
    <source>
        <dbReference type="EMBL" id="SOC56081.1"/>
    </source>
</evidence>
<keyword evidence="3 7" id="KW-0812">Transmembrane</keyword>
<feature type="region of interest" description="Disordered" evidence="6">
    <location>
        <begin position="385"/>
        <end position="410"/>
    </location>
</feature>
<feature type="transmembrane region" description="Helical" evidence="7">
    <location>
        <begin position="306"/>
        <end position="326"/>
    </location>
</feature>
<keyword evidence="5 7" id="KW-0472">Membrane</keyword>
<gene>
    <name evidence="9" type="ORF">SAMN05421879_106194</name>
</gene>
<dbReference type="GO" id="GO:0006825">
    <property type="term" value="P:copper ion transport"/>
    <property type="evidence" value="ECO:0007669"/>
    <property type="project" value="InterPro"/>
</dbReference>
<evidence type="ECO:0000256" key="3">
    <source>
        <dbReference type="ARBA" id="ARBA00022692"/>
    </source>
</evidence>
<keyword evidence="2" id="KW-1003">Cell membrane</keyword>
<sequence length="501" mass="50972">MSPLTAQTRPLVPRTVAPTEPAGSEELIHAPVPLSRVVRVGVLAGLLLTGILGAALVVGGGGPPPTLPGLPDPGAVTGWGRPLVDLVVRVLAVLAVGQLTYAAVLAPTGPAGGTVSALRGTTWCATGWLVAEGSALVLTASSVYSVPLTGLSLRAVLAVLMQLPAGRAALWVALLLAAVIVGTAWLARLVAAGDHRGRTRAGSALLLLAALGAVVLPAVLAGHSAAADDHVPAVVALSLHIVTASLWVGGLVALLMHGRDRSRSVHAVRRFSTLALACVVLLLASGVTSAVLVAGRPTLAWATQGWVLLLSVKSLLLGCLTLIGWWHRRRTLPALATGAPRAFLRLSVVEVALMSLTITLSVALSASPAPSPTMATTTTVDVNPQLAEPAGAGSSTPAPQEPAEDMSGHDHGELSVSILVDTDRFHVAGTVRPGQPVTVYNRSSAAATISALDGTFDADVGPRTFITFIAPAAPGDYDFTNRGDSSATTSFADTLQVRADP</sequence>
<organism evidence="9 10">
    <name type="scientific">Ornithinimicrobium cerasi</name>
    <dbReference type="NCBI Taxonomy" id="2248773"/>
    <lineage>
        <taxon>Bacteria</taxon>
        <taxon>Bacillati</taxon>
        <taxon>Actinomycetota</taxon>
        <taxon>Actinomycetes</taxon>
        <taxon>Micrococcales</taxon>
        <taxon>Ornithinimicrobiaceae</taxon>
        <taxon>Ornithinimicrobium</taxon>
    </lineage>
</organism>
<evidence type="ECO:0000256" key="6">
    <source>
        <dbReference type="SAM" id="MobiDB-lite"/>
    </source>
</evidence>
<comment type="subcellular location">
    <subcellularLocation>
        <location evidence="1">Cell membrane</location>
        <topology evidence="1">Multi-pass membrane protein</topology>
    </subcellularLocation>
</comment>
<dbReference type="EMBL" id="OBQK01000006">
    <property type="protein sequence ID" value="SOC56081.1"/>
    <property type="molecule type" value="Genomic_DNA"/>
</dbReference>
<dbReference type="InterPro" id="IPR032694">
    <property type="entry name" value="CopC/D"/>
</dbReference>
<keyword evidence="10" id="KW-1185">Reference proteome</keyword>
<feature type="transmembrane region" description="Helical" evidence="7">
    <location>
        <begin position="274"/>
        <end position="294"/>
    </location>
</feature>
<feature type="transmembrane region" description="Helical" evidence="7">
    <location>
        <begin position="168"/>
        <end position="191"/>
    </location>
</feature>
<keyword evidence="4 7" id="KW-1133">Transmembrane helix</keyword>
<evidence type="ECO:0000256" key="5">
    <source>
        <dbReference type="ARBA" id="ARBA00023136"/>
    </source>
</evidence>
<feature type="transmembrane region" description="Helical" evidence="7">
    <location>
        <begin position="233"/>
        <end position="254"/>
    </location>
</feature>
<dbReference type="RefSeq" id="WP_097188334.1">
    <property type="nucleotide sequence ID" value="NZ_OBQK01000006.1"/>
</dbReference>
<evidence type="ECO:0000256" key="1">
    <source>
        <dbReference type="ARBA" id="ARBA00004651"/>
    </source>
</evidence>
<dbReference type="InterPro" id="IPR008457">
    <property type="entry name" value="Cu-R_CopD_dom"/>
</dbReference>
<feature type="transmembrane region" description="Helical" evidence="7">
    <location>
        <begin position="346"/>
        <end position="366"/>
    </location>
</feature>
<dbReference type="GO" id="GO:0005886">
    <property type="term" value="C:plasma membrane"/>
    <property type="evidence" value="ECO:0007669"/>
    <property type="project" value="UniProtKB-SubCell"/>
</dbReference>
<evidence type="ECO:0000256" key="2">
    <source>
        <dbReference type="ARBA" id="ARBA00022475"/>
    </source>
</evidence>
<feature type="transmembrane region" description="Helical" evidence="7">
    <location>
        <begin position="37"/>
        <end position="58"/>
    </location>
</feature>
<dbReference type="PANTHER" id="PTHR34820">
    <property type="entry name" value="INNER MEMBRANE PROTEIN YEBZ"/>
    <property type="match status" value="1"/>
</dbReference>
<proteinExistence type="predicted"/>
<dbReference type="PANTHER" id="PTHR34820:SF4">
    <property type="entry name" value="INNER MEMBRANE PROTEIN YEBZ"/>
    <property type="match status" value="1"/>
</dbReference>
<name>A0A285VTX6_9MICO</name>
<accession>A0A285VTX6</accession>
<evidence type="ECO:0000313" key="10">
    <source>
        <dbReference type="Proteomes" id="UP000219688"/>
    </source>
</evidence>
<feature type="domain" description="Copper resistance protein D" evidence="8">
    <location>
        <begin position="266"/>
        <end position="364"/>
    </location>
</feature>
<evidence type="ECO:0000259" key="8">
    <source>
        <dbReference type="Pfam" id="PF05425"/>
    </source>
</evidence>
<evidence type="ECO:0000256" key="7">
    <source>
        <dbReference type="SAM" id="Phobius"/>
    </source>
</evidence>
<reference evidence="10" key="1">
    <citation type="submission" date="2017-08" db="EMBL/GenBank/DDBJ databases">
        <authorList>
            <person name="Varghese N."/>
            <person name="Submissions S."/>
        </authorList>
    </citation>
    <scope>NUCLEOTIDE SEQUENCE [LARGE SCALE GENOMIC DNA]</scope>
    <source>
        <strain evidence="10">USBA17B2</strain>
    </source>
</reference>
<protein>
    <submittedName>
        <fullName evidence="9">Putative copper resistance protein D</fullName>
    </submittedName>
</protein>